<name>A0ABS2KNH7_9NOCA</name>
<accession>A0ABS2KNH7</accession>
<proteinExistence type="predicted"/>
<comment type="caution">
    <text evidence="1">The sequence shown here is derived from an EMBL/GenBank/DDBJ whole genome shotgun (WGS) entry which is preliminary data.</text>
</comment>
<sequence>MSSDLTELLGSFESLTDFLDALDSIFTGLSFFS</sequence>
<protein>
    <submittedName>
        <fullName evidence="1">Uncharacterized protein</fullName>
    </submittedName>
</protein>
<reference evidence="1 2" key="1">
    <citation type="submission" date="2021-01" db="EMBL/GenBank/DDBJ databases">
        <title>Genomics of switchgrass bacterial isolates.</title>
        <authorList>
            <person name="Shade A."/>
        </authorList>
    </citation>
    <scope>NUCLEOTIDE SEQUENCE [LARGE SCALE GENOMIC DNA]</scope>
    <source>
        <strain evidence="1 2">PvP111</strain>
    </source>
</reference>
<evidence type="ECO:0000313" key="2">
    <source>
        <dbReference type="Proteomes" id="UP000703038"/>
    </source>
</evidence>
<gene>
    <name evidence="1" type="ORF">JOE42_000263</name>
</gene>
<evidence type="ECO:0000313" key="1">
    <source>
        <dbReference type="EMBL" id="MBM7413530.1"/>
    </source>
</evidence>
<dbReference type="Proteomes" id="UP000703038">
    <property type="component" value="Unassembled WGS sequence"/>
</dbReference>
<keyword evidence="2" id="KW-1185">Reference proteome</keyword>
<dbReference type="EMBL" id="JAFBBK010000001">
    <property type="protein sequence ID" value="MBM7413530.1"/>
    <property type="molecule type" value="Genomic_DNA"/>
</dbReference>
<organism evidence="1 2">
    <name type="scientific">Rhodococcoides corynebacterioides</name>
    <dbReference type="NCBI Taxonomy" id="53972"/>
    <lineage>
        <taxon>Bacteria</taxon>
        <taxon>Bacillati</taxon>
        <taxon>Actinomycetota</taxon>
        <taxon>Actinomycetes</taxon>
        <taxon>Mycobacteriales</taxon>
        <taxon>Nocardiaceae</taxon>
        <taxon>Rhodococcoides</taxon>
    </lineage>
</organism>